<organism evidence="3 4">
    <name type="scientific">Streptomyces rimosus subsp. rimosus (strain ATCC 10970 / DSM 40260 / JCM 4667 / NRRL 2234)</name>
    <dbReference type="NCBI Taxonomy" id="1265868"/>
    <lineage>
        <taxon>Bacteria</taxon>
        <taxon>Bacillati</taxon>
        <taxon>Actinomycetota</taxon>
        <taxon>Actinomycetes</taxon>
        <taxon>Kitasatosporales</taxon>
        <taxon>Streptomycetaceae</taxon>
        <taxon>Streptomyces</taxon>
    </lineage>
</organism>
<name>A0A8A1UUJ2_STRR1</name>
<dbReference type="RefSeq" id="WP_129820749.1">
    <property type="nucleotide sequence ID" value="NZ_CP048261.1"/>
</dbReference>
<evidence type="ECO:0000313" key="4">
    <source>
        <dbReference type="Proteomes" id="UP000011074"/>
    </source>
</evidence>
<dbReference type="GeneID" id="66857335"/>
<dbReference type="AlphaFoldDB" id="A0A8A1UUJ2"/>
<dbReference type="CDD" id="cd04301">
    <property type="entry name" value="NAT_SF"/>
    <property type="match status" value="1"/>
</dbReference>
<evidence type="ECO:0000313" key="3">
    <source>
        <dbReference type="EMBL" id="QST83021.1"/>
    </source>
</evidence>
<feature type="compositionally biased region" description="Low complexity" evidence="1">
    <location>
        <begin position="15"/>
        <end position="24"/>
    </location>
</feature>
<reference evidence="3" key="1">
    <citation type="submission" date="2012-12" db="EMBL/GenBank/DDBJ databases">
        <authorList>
            <person name="Pethick F.E."/>
            <person name="MacFadyen A.C."/>
            <person name="Tang Z."/>
            <person name="Sangal V."/>
            <person name="Tze-Tze L."/>
            <person name="Chu J."/>
            <person name="Guo M."/>
            <person name="Kirby R."/>
            <person name="Hoskisson P.A."/>
            <person name="Herron P.R."/>
            <person name="Hunter I.S."/>
        </authorList>
    </citation>
    <scope>NUCLEOTIDE SEQUENCE</scope>
    <source>
        <strain evidence="3">ATCC 10970</strain>
    </source>
</reference>
<protein>
    <submittedName>
        <fullName evidence="3">GNAT family N-acetyltransferase</fullName>
    </submittedName>
</protein>
<dbReference type="PROSITE" id="PS51186">
    <property type="entry name" value="GNAT"/>
    <property type="match status" value="1"/>
</dbReference>
<proteinExistence type="predicted"/>
<reference evidence="3" key="2">
    <citation type="submission" date="2020-01" db="EMBL/GenBank/DDBJ databases">
        <authorList>
            <person name="Algora L."/>
            <person name="Schniete J.K."/>
            <person name="MacFadyen A."/>
            <person name="Hoskisson P.A."/>
            <person name="Hunter I.S."/>
            <person name="Herron P.R."/>
        </authorList>
    </citation>
    <scope>NUCLEOTIDE SEQUENCE</scope>
    <source>
        <strain evidence="3">ATCC 10970</strain>
    </source>
</reference>
<dbReference type="EMBL" id="CP048261">
    <property type="protein sequence ID" value="QST83021.1"/>
    <property type="molecule type" value="Genomic_DNA"/>
</dbReference>
<evidence type="ECO:0000259" key="2">
    <source>
        <dbReference type="PROSITE" id="PS51186"/>
    </source>
</evidence>
<accession>A0A8A1UUJ2</accession>
<gene>
    <name evidence="3" type="ORF">SRIM_025200</name>
</gene>
<dbReference type="Proteomes" id="UP000011074">
    <property type="component" value="Chromosome"/>
</dbReference>
<dbReference type="InterPro" id="IPR000182">
    <property type="entry name" value="GNAT_dom"/>
</dbReference>
<dbReference type="InterPro" id="IPR016181">
    <property type="entry name" value="Acyl_CoA_acyltransferase"/>
</dbReference>
<evidence type="ECO:0000256" key="1">
    <source>
        <dbReference type="SAM" id="MobiDB-lite"/>
    </source>
</evidence>
<sequence>MNLPIDNPPIETAGSLPSSPSPTSSLPAVHPDLVRAWVHGLARCRGAAAPVAVHGGFYVEVRVPVRSHRYVFAAPDPDVLRDLIASITTPGLWVNVCAPRADIAPALPPDWEFAEPQFLMSAALPPAPAPVAAPAGYTVETVDEDGTGVLQCRVLDTATGDLAARGRAGLTGDATPPSAVFDMINTSTEHRRRGLGTLVMNALTAHAVRLGAARGILVASPAGRALYRSLGWRLHAPVTAVRLPPATEDEGTG</sequence>
<dbReference type="Pfam" id="PF00583">
    <property type="entry name" value="Acetyltransf_1"/>
    <property type="match status" value="1"/>
</dbReference>
<dbReference type="SUPFAM" id="SSF55729">
    <property type="entry name" value="Acyl-CoA N-acyltransferases (Nat)"/>
    <property type="match status" value="1"/>
</dbReference>
<feature type="region of interest" description="Disordered" evidence="1">
    <location>
        <begin position="1"/>
        <end position="24"/>
    </location>
</feature>
<dbReference type="GO" id="GO:0016747">
    <property type="term" value="F:acyltransferase activity, transferring groups other than amino-acyl groups"/>
    <property type="evidence" value="ECO:0007669"/>
    <property type="project" value="InterPro"/>
</dbReference>
<feature type="domain" description="N-acetyltransferase" evidence="2">
    <location>
        <begin position="101"/>
        <end position="253"/>
    </location>
</feature>
<reference evidence="3" key="3">
    <citation type="journal article" date="2021" name="bioRxiv">
        <title>Bilateral symmetry of linear streptomycete chromosomes.</title>
        <authorList>
            <person name="Algora-Gallardo L."/>
            <person name="Schniete J.K."/>
            <person name="Mark D.R."/>
            <person name="Hunter I.S."/>
            <person name="Herron P.R."/>
        </authorList>
    </citation>
    <scope>NUCLEOTIDE SEQUENCE</scope>
    <source>
        <strain evidence="3">ATCC 10970</strain>
    </source>
</reference>
<dbReference type="Gene3D" id="3.40.630.30">
    <property type="match status" value="1"/>
</dbReference>
<keyword evidence="3" id="KW-0808">Transferase</keyword>